<sequence length="641" mass="73230">MGNSNPIGCCTSAQRSETSSYREEASILDKTSSGLPKVNQFKKKTKILTIATRMERNTKLDILNDALADMAITEEPIKHYYKLGEVMGAGKYGVVKAGTSLSKSCYKVAVKVIKLEKLKSQYHSIVQEVLALKKIDHPNVVKILEIFKDKKKLYIVMELVEGMELFEFVVSKSMLSEKEARKITTQLLKTIKYLGECNICHRDLKPENIIINPDTLKLKIIDFGLSAFYEQEKLSTKVGTPYYVAPEVLDKCYGKECDLWSLGVITYVLLSGCPPFQAKTLPELFVKIRSCDLKYINKDFKNLSQSSKDFIKGLLTVDPKERMTADEALQHQWIIKAQEQAPELNDRVISKLARYRTPDILKKEIFNLLLSNIQSEVIQEWNQLFETLDVKNTGCIRIKELIELLGNNKKFKKQLKQLKKLDKKAPELEIHYSDFLLRIVDVRKEIKAKDIANAFFHLDGSKNGKISAEDLHRFLKRRGDEFDLEECKDMIRKAEEKLLSLSADHKKNNTQNDTQDDTQAGELGQTEELDYKDFKTYLIAPSLESTQTALLQSQSSIRISEYKAFDRESPLDLSEEDCQNIGLLKNVEHIKEYSQKLEEIPAGNSCKDDVEFKIDIMSQESFKDPDLGLSPPLLYESNPSL</sequence>
<feature type="domain" description="EF-hand" evidence="17">
    <location>
        <begin position="446"/>
        <end position="481"/>
    </location>
</feature>
<dbReference type="FunFam" id="3.30.200.20:FF:000315">
    <property type="entry name" value="Calcium-dependent protein kinase 3"/>
    <property type="match status" value="1"/>
</dbReference>
<comment type="caution">
    <text evidence="18">The sequence shown here is derived from an EMBL/GenBank/DDBJ whole genome shotgun (WGS) entry which is preliminary data.</text>
</comment>
<evidence type="ECO:0000256" key="13">
    <source>
        <dbReference type="ARBA" id="ARBA00047899"/>
    </source>
</evidence>
<evidence type="ECO:0000256" key="3">
    <source>
        <dbReference type="ARBA" id="ARBA00012513"/>
    </source>
</evidence>
<gene>
    <name evidence="18" type="ORF">ECRASSUSDP1_LOCUS26068</name>
</gene>
<evidence type="ECO:0000256" key="6">
    <source>
        <dbReference type="ARBA" id="ARBA00022723"/>
    </source>
</evidence>
<dbReference type="SUPFAM" id="SSF56112">
    <property type="entry name" value="Protein kinase-like (PK-like)"/>
    <property type="match status" value="1"/>
</dbReference>
<protein>
    <recommendedName>
        <fullName evidence="3">non-specific serine/threonine protein kinase</fullName>
        <ecNumber evidence="3">2.7.11.1</ecNumber>
    </recommendedName>
</protein>
<organism evidence="18 19">
    <name type="scientific">Euplotes crassus</name>
    <dbReference type="NCBI Taxonomy" id="5936"/>
    <lineage>
        <taxon>Eukaryota</taxon>
        <taxon>Sar</taxon>
        <taxon>Alveolata</taxon>
        <taxon>Ciliophora</taxon>
        <taxon>Intramacronucleata</taxon>
        <taxon>Spirotrichea</taxon>
        <taxon>Hypotrichia</taxon>
        <taxon>Euplotida</taxon>
        <taxon>Euplotidae</taxon>
        <taxon>Moneuplotes</taxon>
    </lineage>
</organism>
<evidence type="ECO:0000256" key="2">
    <source>
        <dbReference type="ARBA" id="ARBA00011245"/>
    </source>
</evidence>
<dbReference type="CDD" id="cd05117">
    <property type="entry name" value="STKc_CAMK"/>
    <property type="match status" value="1"/>
</dbReference>
<keyword evidence="19" id="KW-1185">Reference proteome</keyword>
<proteinExistence type="inferred from homology"/>
<accession>A0AAD1Y5A7</accession>
<dbReference type="InterPro" id="IPR011009">
    <property type="entry name" value="Kinase-like_dom_sf"/>
</dbReference>
<dbReference type="Proteomes" id="UP001295684">
    <property type="component" value="Unassembled WGS sequence"/>
</dbReference>
<dbReference type="SMART" id="SM00220">
    <property type="entry name" value="S_TKc"/>
    <property type="match status" value="1"/>
</dbReference>
<dbReference type="GO" id="GO:0004674">
    <property type="term" value="F:protein serine/threonine kinase activity"/>
    <property type="evidence" value="ECO:0007669"/>
    <property type="project" value="UniProtKB-KW"/>
</dbReference>
<dbReference type="PROSITE" id="PS00018">
    <property type="entry name" value="EF_HAND_1"/>
    <property type="match status" value="1"/>
</dbReference>
<evidence type="ECO:0000256" key="7">
    <source>
        <dbReference type="ARBA" id="ARBA00022737"/>
    </source>
</evidence>
<dbReference type="GO" id="GO:0005509">
    <property type="term" value="F:calcium ion binding"/>
    <property type="evidence" value="ECO:0007669"/>
    <property type="project" value="InterPro"/>
</dbReference>
<dbReference type="EC" id="2.7.11.1" evidence="3"/>
<dbReference type="SUPFAM" id="SSF47473">
    <property type="entry name" value="EF-hand"/>
    <property type="match status" value="1"/>
</dbReference>
<feature type="region of interest" description="Disordered" evidence="15">
    <location>
        <begin position="622"/>
        <end position="641"/>
    </location>
</feature>
<evidence type="ECO:0000256" key="1">
    <source>
        <dbReference type="ARBA" id="ARBA00001946"/>
    </source>
</evidence>
<keyword evidence="10" id="KW-0106">Calcium</keyword>
<keyword evidence="8" id="KW-0547">Nucleotide-binding</keyword>
<dbReference type="AlphaFoldDB" id="A0AAD1Y5A7"/>
<feature type="region of interest" description="Disordered" evidence="15">
    <location>
        <begin position="502"/>
        <end position="525"/>
    </location>
</feature>
<comment type="subunit">
    <text evidence="2">Monomer.</text>
</comment>
<dbReference type="InterPro" id="IPR011992">
    <property type="entry name" value="EF-hand-dom_pair"/>
</dbReference>
<feature type="domain" description="EF-hand" evidence="17">
    <location>
        <begin position="376"/>
        <end position="411"/>
    </location>
</feature>
<evidence type="ECO:0000313" key="19">
    <source>
        <dbReference type="Proteomes" id="UP001295684"/>
    </source>
</evidence>
<comment type="catalytic activity">
    <reaction evidence="13">
        <text>L-threonyl-[protein] + ATP = O-phospho-L-threonyl-[protein] + ADP + H(+)</text>
        <dbReference type="Rhea" id="RHEA:46608"/>
        <dbReference type="Rhea" id="RHEA-COMP:11060"/>
        <dbReference type="Rhea" id="RHEA-COMP:11605"/>
        <dbReference type="ChEBI" id="CHEBI:15378"/>
        <dbReference type="ChEBI" id="CHEBI:30013"/>
        <dbReference type="ChEBI" id="CHEBI:30616"/>
        <dbReference type="ChEBI" id="CHEBI:61977"/>
        <dbReference type="ChEBI" id="CHEBI:456216"/>
        <dbReference type="EC" id="2.7.11.1"/>
    </reaction>
</comment>
<keyword evidence="9" id="KW-0418">Kinase</keyword>
<name>A0AAD1Y5A7_EUPCR</name>
<dbReference type="InterPro" id="IPR050205">
    <property type="entry name" value="CDPK_Ser/Thr_kinases"/>
</dbReference>
<dbReference type="Gene3D" id="3.30.200.20">
    <property type="entry name" value="Phosphorylase Kinase, domain 1"/>
    <property type="match status" value="1"/>
</dbReference>
<evidence type="ECO:0000256" key="4">
    <source>
        <dbReference type="ARBA" id="ARBA00022527"/>
    </source>
</evidence>
<evidence type="ECO:0000256" key="15">
    <source>
        <dbReference type="SAM" id="MobiDB-lite"/>
    </source>
</evidence>
<evidence type="ECO:0000256" key="12">
    <source>
        <dbReference type="ARBA" id="ARBA00024334"/>
    </source>
</evidence>
<dbReference type="PROSITE" id="PS00108">
    <property type="entry name" value="PROTEIN_KINASE_ST"/>
    <property type="match status" value="1"/>
</dbReference>
<feature type="domain" description="Protein kinase" evidence="16">
    <location>
        <begin position="81"/>
        <end position="334"/>
    </location>
</feature>
<evidence type="ECO:0000256" key="5">
    <source>
        <dbReference type="ARBA" id="ARBA00022679"/>
    </source>
</evidence>
<evidence type="ECO:0000256" key="11">
    <source>
        <dbReference type="ARBA" id="ARBA00022840"/>
    </source>
</evidence>
<comment type="cofactor">
    <cofactor evidence="1">
        <name>Mg(2+)</name>
        <dbReference type="ChEBI" id="CHEBI:18420"/>
    </cofactor>
</comment>
<comment type="similarity">
    <text evidence="12">Belongs to the protein kinase superfamily. Ser/Thr protein kinase family. CDPK subfamily.</text>
</comment>
<evidence type="ECO:0000259" key="17">
    <source>
        <dbReference type="PROSITE" id="PS50222"/>
    </source>
</evidence>
<dbReference type="Pfam" id="PF00069">
    <property type="entry name" value="Pkinase"/>
    <property type="match status" value="1"/>
</dbReference>
<evidence type="ECO:0000313" key="18">
    <source>
        <dbReference type="EMBL" id="CAI2384535.1"/>
    </source>
</evidence>
<keyword evidence="5" id="KW-0808">Transferase</keyword>
<keyword evidence="11" id="KW-0067">ATP-binding</keyword>
<dbReference type="Gene3D" id="1.10.510.10">
    <property type="entry name" value="Transferase(Phosphotransferase) domain 1"/>
    <property type="match status" value="1"/>
</dbReference>
<evidence type="ECO:0000256" key="10">
    <source>
        <dbReference type="ARBA" id="ARBA00022837"/>
    </source>
</evidence>
<dbReference type="EMBL" id="CAMPGE010026874">
    <property type="protein sequence ID" value="CAI2384535.1"/>
    <property type="molecule type" value="Genomic_DNA"/>
</dbReference>
<keyword evidence="7" id="KW-0677">Repeat</keyword>
<keyword evidence="4" id="KW-0723">Serine/threonine-protein kinase</keyword>
<dbReference type="InterPro" id="IPR018247">
    <property type="entry name" value="EF_Hand_1_Ca_BS"/>
</dbReference>
<dbReference type="PROSITE" id="PS50222">
    <property type="entry name" value="EF_HAND_2"/>
    <property type="match status" value="2"/>
</dbReference>
<dbReference type="FunFam" id="1.10.510.10:FF:000571">
    <property type="entry name" value="Maternal embryonic leucine zipper kinase"/>
    <property type="match status" value="1"/>
</dbReference>
<evidence type="ECO:0000259" key="16">
    <source>
        <dbReference type="PROSITE" id="PS50011"/>
    </source>
</evidence>
<evidence type="ECO:0000256" key="8">
    <source>
        <dbReference type="ARBA" id="ARBA00022741"/>
    </source>
</evidence>
<keyword evidence="6" id="KW-0479">Metal-binding</keyword>
<evidence type="ECO:0000256" key="9">
    <source>
        <dbReference type="ARBA" id="ARBA00022777"/>
    </source>
</evidence>
<dbReference type="GO" id="GO:0005524">
    <property type="term" value="F:ATP binding"/>
    <property type="evidence" value="ECO:0007669"/>
    <property type="project" value="UniProtKB-KW"/>
</dbReference>
<dbReference type="PROSITE" id="PS50011">
    <property type="entry name" value="PROTEIN_KINASE_DOM"/>
    <property type="match status" value="1"/>
</dbReference>
<evidence type="ECO:0000256" key="14">
    <source>
        <dbReference type="ARBA" id="ARBA00048679"/>
    </source>
</evidence>
<dbReference type="InterPro" id="IPR008271">
    <property type="entry name" value="Ser/Thr_kinase_AS"/>
</dbReference>
<dbReference type="InterPro" id="IPR000719">
    <property type="entry name" value="Prot_kinase_dom"/>
</dbReference>
<reference evidence="18" key="1">
    <citation type="submission" date="2023-07" db="EMBL/GenBank/DDBJ databases">
        <authorList>
            <consortium name="AG Swart"/>
            <person name="Singh M."/>
            <person name="Singh A."/>
            <person name="Seah K."/>
            <person name="Emmerich C."/>
        </authorList>
    </citation>
    <scope>NUCLEOTIDE SEQUENCE</scope>
    <source>
        <strain evidence="18">DP1</strain>
    </source>
</reference>
<dbReference type="PANTHER" id="PTHR24349">
    <property type="entry name" value="SERINE/THREONINE-PROTEIN KINASE"/>
    <property type="match status" value="1"/>
</dbReference>
<dbReference type="Gene3D" id="1.10.238.10">
    <property type="entry name" value="EF-hand"/>
    <property type="match status" value="2"/>
</dbReference>
<comment type="catalytic activity">
    <reaction evidence="14">
        <text>L-seryl-[protein] + ATP = O-phospho-L-seryl-[protein] + ADP + H(+)</text>
        <dbReference type="Rhea" id="RHEA:17989"/>
        <dbReference type="Rhea" id="RHEA-COMP:9863"/>
        <dbReference type="Rhea" id="RHEA-COMP:11604"/>
        <dbReference type="ChEBI" id="CHEBI:15378"/>
        <dbReference type="ChEBI" id="CHEBI:29999"/>
        <dbReference type="ChEBI" id="CHEBI:30616"/>
        <dbReference type="ChEBI" id="CHEBI:83421"/>
        <dbReference type="ChEBI" id="CHEBI:456216"/>
        <dbReference type="EC" id="2.7.11.1"/>
    </reaction>
</comment>
<dbReference type="InterPro" id="IPR002048">
    <property type="entry name" value="EF_hand_dom"/>
</dbReference>